<protein>
    <recommendedName>
        <fullName evidence="3">Reverse transcriptase zinc-binding domain-containing protein</fullName>
    </recommendedName>
</protein>
<reference evidence="1" key="1">
    <citation type="journal article" date="2019" name="Environ. Microbiol.">
        <title>Fungal ecological strategies reflected in gene transcription - a case study of two litter decomposers.</title>
        <authorList>
            <person name="Barbi F."/>
            <person name="Kohler A."/>
            <person name="Barry K."/>
            <person name="Baskaran P."/>
            <person name="Daum C."/>
            <person name="Fauchery L."/>
            <person name="Ihrmark K."/>
            <person name="Kuo A."/>
            <person name="LaButti K."/>
            <person name="Lipzen A."/>
            <person name="Morin E."/>
            <person name="Grigoriev I.V."/>
            <person name="Henrissat B."/>
            <person name="Lindahl B."/>
            <person name="Martin F."/>
        </authorList>
    </citation>
    <scope>NUCLEOTIDE SEQUENCE</scope>
    <source>
        <strain evidence="1">JB14</strain>
    </source>
</reference>
<dbReference type="OrthoDB" id="3262992at2759"/>
<accession>A0A6A4HF20</accession>
<dbReference type="Proteomes" id="UP000799118">
    <property type="component" value="Unassembled WGS sequence"/>
</dbReference>
<keyword evidence="2" id="KW-1185">Reference proteome</keyword>
<dbReference type="AlphaFoldDB" id="A0A6A4HF20"/>
<organism evidence="1 2">
    <name type="scientific">Gymnopus androsaceus JB14</name>
    <dbReference type="NCBI Taxonomy" id="1447944"/>
    <lineage>
        <taxon>Eukaryota</taxon>
        <taxon>Fungi</taxon>
        <taxon>Dikarya</taxon>
        <taxon>Basidiomycota</taxon>
        <taxon>Agaricomycotina</taxon>
        <taxon>Agaricomycetes</taxon>
        <taxon>Agaricomycetidae</taxon>
        <taxon>Agaricales</taxon>
        <taxon>Marasmiineae</taxon>
        <taxon>Omphalotaceae</taxon>
        <taxon>Gymnopus</taxon>
    </lineage>
</organism>
<name>A0A6A4HF20_9AGAR</name>
<gene>
    <name evidence="1" type="ORF">BT96DRAFT_824802</name>
</gene>
<proteinExistence type="predicted"/>
<sequence>ALHDAHKVGRFWKHIPEYGEQVQCQKCRETEDIEHILVKCRQPWCPLVWDIVKDLWETNHPEYAWPEPSLGSILGCNMIEFHDAKGHPRPEIKRL</sequence>
<evidence type="ECO:0000313" key="1">
    <source>
        <dbReference type="EMBL" id="KAE9396313.1"/>
    </source>
</evidence>
<evidence type="ECO:0008006" key="3">
    <source>
        <dbReference type="Google" id="ProtNLM"/>
    </source>
</evidence>
<feature type="non-terminal residue" evidence="1">
    <location>
        <position position="1"/>
    </location>
</feature>
<evidence type="ECO:0000313" key="2">
    <source>
        <dbReference type="Proteomes" id="UP000799118"/>
    </source>
</evidence>
<dbReference type="EMBL" id="ML769515">
    <property type="protein sequence ID" value="KAE9396313.1"/>
    <property type="molecule type" value="Genomic_DNA"/>
</dbReference>